<proteinExistence type="inferred from homology"/>
<evidence type="ECO:0000313" key="5">
    <source>
        <dbReference type="EMBL" id="GAA3803973.1"/>
    </source>
</evidence>
<dbReference type="Pfam" id="PF00933">
    <property type="entry name" value="Glyco_hydro_3"/>
    <property type="match status" value="1"/>
</dbReference>
<dbReference type="GO" id="GO:0016787">
    <property type="term" value="F:hydrolase activity"/>
    <property type="evidence" value="ECO:0007669"/>
    <property type="project" value="UniProtKB-KW"/>
</dbReference>
<dbReference type="Proteomes" id="UP001501821">
    <property type="component" value="Unassembled WGS sequence"/>
</dbReference>
<feature type="domain" description="Glycoside hydrolase family 3 N-terminal" evidence="4">
    <location>
        <begin position="32"/>
        <end position="324"/>
    </location>
</feature>
<dbReference type="PANTHER" id="PTHR30480">
    <property type="entry name" value="BETA-HEXOSAMINIDASE-RELATED"/>
    <property type="match status" value="1"/>
</dbReference>
<gene>
    <name evidence="5" type="ORF">GCM10022242_04130</name>
</gene>
<evidence type="ECO:0000259" key="4">
    <source>
        <dbReference type="Pfam" id="PF00933"/>
    </source>
</evidence>
<dbReference type="SUPFAM" id="SSF51445">
    <property type="entry name" value="(Trans)glycosidases"/>
    <property type="match status" value="1"/>
</dbReference>
<evidence type="ECO:0000256" key="2">
    <source>
        <dbReference type="ARBA" id="ARBA00022801"/>
    </source>
</evidence>
<dbReference type="InterPro" id="IPR050226">
    <property type="entry name" value="NagZ_Beta-hexosaminidase"/>
</dbReference>
<dbReference type="RefSeq" id="WP_344772124.1">
    <property type="nucleotide sequence ID" value="NZ_BAABAH010000001.1"/>
</dbReference>
<dbReference type="InterPro" id="IPR036962">
    <property type="entry name" value="Glyco_hydro_3_N_sf"/>
</dbReference>
<keyword evidence="2 5" id="KW-0378">Hydrolase</keyword>
<dbReference type="PANTHER" id="PTHR30480:SF16">
    <property type="entry name" value="GLYCOSIDE HYDROLASE FAMILY 3 DOMAIN PROTEIN"/>
    <property type="match status" value="1"/>
</dbReference>
<dbReference type="InterPro" id="IPR017853">
    <property type="entry name" value="GH"/>
</dbReference>
<protein>
    <submittedName>
        <fullName evidence="5">Glycoside hydrolase family 3 protein</fullName>
    </submittedName>
</protein>
<evidence type="ECO:0000256" key="3">
    <source>
        <dbReference type="ARBA" id="ARBA00023295"/>
    </source>
</evidence>
<name>A0ABP7HXL9_9ACTN</name>
<dbReference type="InterPro" id="IPR001764">
    <property type="entry name" value="Glyco_hydro_3_N"/>
</dbReference>
<dbReference type="EMBL" id="BAABAH010000001">
    <property type="protein sequence ID" value="GAA3803973.1"/>
    <property type="molecule type" value="Genomic_DNA"/>
</dbReference>
<comment type="similarity">
    <text evidence="1">Belongs to the glycosyl hydrolase 3 family.</text>
</comment>
<evidence type="ECO:0000256" key="1">
    <source>
        <dbReference type="ARBA" id="ARBA00005336"/>
    </source>
</evidence>
<keyword evidence="3" id="KW-0326">Glycosidase</keyword>
<comment type="caution">
    <text evidence="5">The sequence shown here is derived from an EMBL/GenBank/DDBJ whole genome shotgun (WGS) entry which is preliminary data.</text>
</comment>
<sequence length="474" mass="48419">MTAPVEEQALRVLLPSFRGPELPPEWARLLADGAGGICLFGSNLTGRTEDAAALTAAIHAARPGALVAVDEEGGDVTRLHVRTGSPVLGAAALGAIDDLALTEAVGSMVGADLAAVGIDLDLGPVADVNSNPDNPVIGTRSFGADADLVARHVAGWVGGLQAHGVAACVKHFPGHGDTAQDSHLALPVVDAPLAALAERELVPFAGAVAEGAAAVMTSHILLPAIDDLLPATLAPAVLEILRDRLGFQGAIVSDALDMVGASAGRGIPEAAVLALAAGCDLLCIGPLEDEPGIRRIQAAIVEAVRTGRLPAARLADAVARVDRLATHLTDPSPSRTAPDENVRCAGLTEAARGAFVVEGELPDLAGARVVSVGTPANIAVGEGPWGLEPDVVVPPGDVLPAGPVVVQVRDAHRRPEVGAMLQAVEGPAVVVEWGWPGERTGWADRPHPRICTRGSSRPAVRAVEGIMREAGWDR</sequence>
<evidence type="ECO:0000313" key="6">
    <source>
        <dbReference type="Proteomes" id="UP001501821"/>
    </source>
</evidence>
<dbReference type="Gene3D" id="3.20.20.300">
    <property type="entry name" value="Glycoside hydrolase, family 3, N-terminal domain"/>
    <property type="match status" value="1"/>
</dbReference>
<keyword evidence="6" id="KW-1185">Reference proteome</keyword>
<organism evidence="5 6">
    <name type="scientific">Nocardioides panacisoli</name>
    <dbReference type="NCBI Taxonomy" id="627624"/>
    <lineage>
        <taxon>Bacteria</taxon>
        <taxon>Bacillati</taxon>
        <taxon>Actinomycetota</taxon>
        <taxon>Actinomycetes</taxon>
        <taxon>Propionibacteriales</taxon>
        <taxon>Nocardioidaceae</taxon>
        <taxon>Nocardioides</taxon>
    </lineage>
</organism>
<accession>A0ABP7HXL9</accession>
<reference evidence="6" key="1">
    <citation type="journal article" date="2019" name="Int. J. Syst. Evol. Microbiol.">
        <title>The Global Catalogue of Microorganisms (GCM) 10K type strain sequencing project: providing services to taxonomists for standard genome sequencing and annotation.</title>
        <authorList>
            <consortium name="The Broad Institute Genomics Platform"/>
            <consortium name="The Broad Institute Genome Sequencing Center for Infectious Disease"/>
            <person name="Wu L."/>
            <person name="Ma J."/>
        </authorList>
    </citation>
    <scope>NUCLEOTIDE SEQUENCE [LARGE SCALE GENOMIC DNA]</scope>
    <source>
        <strain evidence="6">JCM 16953</strain>
    </source>
</reference>